<dbReference type="Gene3D" id="1.20.1070.10">
    <property type="entry name" value="Rhodopsin 7-helix transmembrane proteins"/>
    <property type="match status" value="1"/>
</dbReference>
<dbReference type="AlphaFoldDB" id="A0A136KKH8"/>
<feature type="transmembrane region" description="Helical" evidence="1">
    <location>
        <begin position="105"/>
        <end position="122"/>
    </location>
</feature>
<feature type="transmembrane region" description="Helical" evidence="1">
    <location>
        <begin position="12"/>
        <end position="31"/>
    </location>
</feature>
<evidence type="ECO:0008006" key="4">
    <source>
        <dbReference type="Google" id="ProtNLM"/>
    </source>
</evidence>
<feature type="transmembrane region" description="Helical" evidence="1">
    <location>
        <begin position="195"/>
        <end position="216"/>
    </location>
</feature>
<feature type="transmembrane region" description="Helical" evidence="1">
    <location>
        <begin position="68"/>
        <end position="93"/>
    </location>
</feature>
<dbReference type="NCBIfam" id="NF038020">
    <property type="entry name" value="HeR"/>
    <property type="match status" value="1"/>
</dbReference>
<evidence type="ECO:0000256" key="1">
    <source>
        <dbReference type="SAM" id="Phobius"/>
    </source>
</evidence>
<feature type="transmembrane region" description="Helical" evidence="1">
    <location>
        <begin position="160"/>
        <end position="183"/>
    </location>
</feature>
<name>A0A136KKH8_9BACT</name>
<gene>
    <name evidence="2" type="ORF">UZ20_WS6002000228</name>
</gene>
<evidence type="ECO:0000313" key="3">
    <source>
        <dbReference type="Proteomes" id="UP000070449"/>
    </source>
</evidence>
<evidence type="ECO:0000313" key="2">
    <source>
        <dbReference type="EMBL" id="KXK09919.1"/>
    </source>
</evidence>
<sequence length="257" mass="29448">MNTENSYKKLRKWNAIMAVLHFVQGIAMLAISRDFSIPLTTTYLDFNLQANTILPVTNEAMQLNLGQFISVFLFLSAFFHFLLILPGIYEWYVKNLKNKINYLRWIEYAFSSSVMIVAIAILCGMFDLPSLILIFGLNAMMNLFGLMMELHNQTTKKTNWTAFIFGTIAGILPWIVIAMYFFGAVSSVGTNIPSFVYAILVSIFLFFNCFAINMFLQYKQVGPWKDYLFGERVYILLSLIAKSALAWQIFSGTLRPM</sequence>
<reference evidence="2 3" key="1">
    <citation type="submission" date="2015-02" db="EMBL/GenBank/DDBJ databases">
        <title>Improved understanding of the partial-nitritation anammox process through 23 genomes representing the majority of the microbial community.</title>
        <authorList>
            <person name="Speth D.R."/>
            <person name="In T Zandt M."/>
            <person name="Guerrero Cruz S."/>
            <person name="Jetten M.S."/>
            <person name="Dutilh B.E."/>
        </authorList>
    </citation>
    <scope>NUCLEOTIDE SEQUENCE [LARGE SCALE GENOMIC DNA]</scope>
    <source>
        <strain evidence="2">OLB21</strain>
    </source>
</reference>
<dbReference type="EMBL" id="JYPD01000011">
    <property type="protein sequence ID" value="KXK09919.1"/>
    <property type="molecule type" value="Genomic_DNA"/>
</dbReference>
<keyword evidence="1" id="KW-0812">Transmembrane</keyword>
<dbReference type="Pfam" id="PF18761">
    <property type="entry name" value="Heliorhodopsin"/>
    <property type="match status" value="1"/>
</dbReference>
<dbReference type="InterPro" id="IPR041113">
    <property type="entry name" value="Heliorhodopsin"/>
</dbReference>
<proteinExistence type="predicted"/>
<feature type="transmembrane region" description="Helical" evidence="1">
    <location>
        <begin position="228"/>
        <end position="250"/>
    </location>
</feature>
<keyword evidence="1" id="KW-0472">Membrane</keyword>
<feature type="transmembrane region" description="Helical" evidence="1">
    <location>
        <begin position="128"/>
        <end position="148"/>
    </location>
</feature>
<dbReference type="STRING" id="1617427.UZ20_WS6002000228"/>
<protein>
    <recommendedName>
        <fullName evidence="4">Heliorhodopsin</fullName>
    </recommendedName>
</protein>
<dbReference type="Proteomes" id="UP000070449">
    <property type="component" value="Unassembled WGS sequence"/>
</dbReference>
<dbReference type="PATRIC" id="fig|1617427.3.peg.244"/>
<keyword evidence="1" id="KW-1133">Transmembrane helix</keyword>
<comment type="caution">
    <text evidence="2">The sequence shown here is derived from an EMBL/GenBank/DDBJ whole genome shotgun (WGS) entry which is preliminary data.</text>
</comment>
<dbReference type="SUPFAM" id="SSF81321">
    <property type="entry name" value="Family A G protein-coupled receptor-like"/>
    <property type="match status" value="1"/>
</dbReference>
<organism evidence="2 3">
    <name type="scientific">candidate division WS6 bacterium OLB21</name>
    <dbReference type="NCBI Taxonomy" id="1617427"/>
    <lineage>
        <taxon>Bacteria</taxon>
        <taxon>Candidatus Dojkabacteria</taxon>
    </lineage>
</organism>
<accession>A0A136KKH8</accession>